<keyword evidence="1" id="KW-1133">Transmembrane helix</keyword>
<evidence type="ECO:0000256" key="1">
    <source>
        <dbReference type="SAM" id="Phobius"/>
    </source>
</evidence>
<organism evidence="2 3">
    <name type="scientific">Gordonia lacunae</name>
    <dbReference type="NCBI Taxonomy" id="417102"/>
    <lineage>
        <taxon>Bacteria</taxon>
        <taxon>Bacillati</taxon>
        <taxon>Actinomycetota</taxon>
        <taxon>Actinomycetes</taxon>
        <taxon>Mycobacteriales</taxon>
        <taxon>Gordoniaceae</taxon>
        <taxon>Gordonia</taxon>
    </lineage>
</organism>
<dbReference type="STRING" id="417102.CA982_06500"/>
<keyword evidence="3" id="KW-1185">Reference proteome</keyword>
<accession>A0A243QCR3</accession>
<proteinExistence type="predicted"/>
<feature type="transmembrane region" description="Helical" evidence="1">
    <location>
        <begin position="64"/>
        <end position="83"/>
    </location>
</feature>
<dbReference type="EMBL" id="NGFO01000006">
    <property type="protein sequence ID" value="OUC79549.1"/>
    <property type="molecule type" value="Genomic_DNA"/>
</dbReference>
<reference evidence="2 3" key="1">
    <citation type="submission" date="2017-05" db="EMBL/GenBank/DDBJ databases">
        <title>Biotechnological potential of actinobacteria isolated from South African environments.</title>
        <authorList>
            <person name="Le Roes-Hill M."/>
            <person name="Prins A."/>
            <person name="Durrell K.A."/>
        </authorList>
    </citation>
    <scope>NUCLEOTIDE SEQUENCE [LARGE SCALE GENOMIC DNA]</scope>
    <source>
        <strain evidence="2">BS2</strain>
    </source>
</reference>
<sequence>MSGTSLVATAGLADCAADNTCSMDGLVADTVVYAMGAGAVCIWLVMWPIALWSVVAEPTGKLRGAAWAVLVTALPFVGAIAFWTRARWVPRRS</sequence>
<keyword evidence="1" id="KW-0472">Membrane</keyword>
<protein>
    <submittedName>
        <fullName evidence="2">Uncharacterized protein</fullName>
    </submittedName>
</protein>
<dbReference type="Proteomes" id="UP000194632">
    <property type="component" value="Unassembled WGS sequence"/>
</dbReference>
<evidence type="ECO:0000313" key="3">
    <source>
        <dbReference type="Proteomes" id="UP000194632"/>
    </source>
</evidence>
<dbReference type="RefSeq" id="WP_086534529.1">
    <property type="nucleotide sequence ID" value="NZ_JBLKRZ010000003.1"/>
</dbReference>
<dbReference type="AlphaFoldDB" id="A0A243QCR3"/>
<comment type="caution">
    <text evidence="2">The sequence shown here is derived from an EMBL/GenBank/DDBJ whole genome shotgun (WGS) entry which is preliminary data.</text>
</comment>
<name>A0A243QCR3_9ACTN</name>
<gene>
    <name evidence="2" type="ORF">CA982_06500</name>
</gene>
<evidence type="ECO:0000313" key="2">
    <source>
        <dbReference type="EMBL" id="OUC79549.1"/>
    </source>
</evidence>
<feature type="transmembrane region" description="Helical" evidence="1">
    <location>
        <begin position="33"/>
        <end position="52"/>
    </location>
</feature>
<keyword evidence="1" id="KW-0812">Transmembrane</keyword>